<protein>
    <submittedName>
        <fullName evidence="8">CCAAT-binding factor chain HAP5 like histone</fullName>
    </submittedName>
</protein>
<evidence type="ECO:0000256" key="1">
    <source>
        <dbReference type="ARBA" id="ARBA00004123"/>
    </source>
</evidence>
<organism evidence="8 9">
    <name type="scientific">Cryptosporidium xiaoi</name>
    <dbReference type="NCBI Taxonomy" id="659607"/>
    <lineage>
        <taxon>Eukaryota</taxon>
        <taxon>Sar</taxon>
        <taxon>Alveolata</taxon>
        <taxon>Apicomplexa</taxon>
        <taxon>Conoidasida</taxon>
        <taxon>Coccidia</taxon>
        <taxon>Eucoccidiorida</taxon>
        <taxon>Eimeriorina</taxon>
        <taxon>Cryptosporidiidae</taxon>
        <taxon>Cryptosporidium</taxon>
    </lineage>
</organism>
<dbReference type="GO" id="GO:0046982">
    <property type="term" value="F:protein heterodimerization activity"/>
    <property type="evidence" value="ECO:0007669"/>
    <property type="project" value="InterPro"/>
</dbReference>
<evidence type="ECO:0000313" key="8">
    <source>
        <dbReference type="EMBL" id="KAK6588314.1"/>
    </source>
</evidence>
<proteinExistence type="inferred from homology"/>
<dbReference type="AlphaFoldDB" id="A0AAV9XUZ1"/>
<dbReference type="PANTHER" id="PTHR10252:SF8">
    <property type="entry name" value="NUCLEAR TRANSCRIPTION FACTOR Y SUBUNIT GAMMA"/>
    <property type="match status" value="1"/>
</dbReference>
<reference evidence="8 9" key="1">
    <citation type="submission" date="2023-10" db="EMBL/GenBank/DDBJ databases">
        <title>Comparative genomics analysis reveals potential genetic determinants of host preference in Cryptosporidium xiaoi.</title>
        <authorList>
            <person name="Xiao L."/>
            <person name="Li J."/>
        </authorList>
    </citation>
    <scope>NUCLEOTIDE SEQUENCE [LARGE SCALE GENOMIC DNA]</scope>
    <source>
        <strain evidence="8 9">52996</strain>
    </source>
</reference>
<comment type="similarity">
    <text evidence="6">Belongs to the NFYC/HAP5 subunit family.</text>
</comment>
<dbReference type="GO" id="GO:0000981">
    <property type="term" value="F:DNA-binding transcription factor activity, RNA polymerase II-specific"/>
    <property type="evidence" value="ECO:0007669"/>
    <property type="project" value="TreeGrafter"/>
</dbReference>
<gene>
    <name evidence="8" type="ORF">RS030_6733</name>
</gene>
<comment type="caution">
    <text evidence="8">The sequence shown here is derived from an EMBL/GenBank/DDBJ whole genome shotgun (WGS) entry which is preliminary data.</text>
</comment>
<keyword evidence="9" id="KW-1185">Reference proteome</keyword>
<dbReference type="Pfam" id="PF00808">
    <property type="entry name" value="CBFD_NFYB_HMF"/>
    <property type="match status" value="1"/>
</dbReference>
<keyword evidence="4" id="KW-0804">Transcription</keyword>
<keyword evidence="3" id="KW-0238">DNA-binding</keyword>
<dbReference type="PANTHER" id="PTHR10252">
    <property type="entry name" value="HISTONE-LIKE TRANSCRIPTION FACTOR CCAAT-RELATED"/>
    <property type="match status" value="1"/>
</dbReference>
<dbReference type="GO" id="GO:0005634">
    <property type="term" value="C:nucleus"/>
    <property type="evidence" value="ECO:0007669"/>
    <property type="project" value="UniProtKB-SubCell"/>
</dbReference>
<dbReference type="Gene3D" id="1.10.20.10">
    <property type="entry name" value="Histone, subunit A"/>
    <property type="match status" value="1"/>
</dbReference>
<accession>A0AAV9XUZ1</accession>
<dbReference type="GO" id="GO:0000978">
    <property type="term" value="F:RNA polymerase II cis-regulatory region sequence-specific DNA binding"/>
    <property type="evidence" value="ECO:0007669"/>
    <property type="project" value="TreeGrafter"/>
</dbReference>
<feature type="domain" description="Transcription factor CBF/NF-Y/archaeal histone" evidence="7">
    <location>
        <begin position="158"/>
        <end position="220"/>
    </location>
</feature>
<evidence type="ECO:0000256" key="2">
    <source>
        <dbReference type="ARBA" id="ARBA00023015"/>
    </source>
</evidence>
<dbReference type="InterPro" id="IPR009072">
    <property type="entry name" value="Histone-fold"/>
</dbReference>
<dbReference type="SUPFAM" id="SSF47113">
    <property type="entry name" value="Histone-fold"/>
    <property type="match status" value="1"/>
</dbReference>
<evidence type="ECO:0000256" key="5">
    <source>
        <dbReference type="ARBA" id="ARBA00023242"/>
    </source>
</evidence>
<name>A0AAV9XUZ1_9CRYT</name>
<evidence type="ECO:0000256" key="4">
    <source>
        <dbReference type="ARBA" id="ARBA00023163"/>
    </source>
</evidence>
<dbReference type="EMBL" id="JAWDEY010000034">
    <property type="protein sequence ID" value="KAK6588314.1"/>
    <property type="molecule type" value="Genomic_DNA"/>
</dbReference>
<keyword evidence="2" id="KW-0805">Transcription regulation</keyword>
<evidence type="ECO:0000256" key="3">
    <source>
        <dbReference type="ARBA" id="ARBA00023125"/>
    </source>
</evidence>
<evidence type="ECO:0000259" key="7">
    <source>
        <dbReference type="Pfam" id="PF00808"/>
    </source>
</evidence>
<evidence type="ECO:0000256" key="6">
    <source>
        <dbReference type="ARBA" id="ARBA00038129"/>
    </source>
</evidence>
<dbReference type="InterPro" id="IPR050568">
    <property type="entry name" value="Transcr_DNA_Rep_Reg"/>
</dbReference>
<sequence>MFSDENYLGSNLYGTSQLSLSDYNVDSLLVNNERETSDYVNKNDYIIINQVQNIQYPSEFEGGVGDSEEKYEMTSVRNLSKNGAINNNIGGIHDMKLFSPFSTSSRSECSTNCTFQSPSFKEKYMKSTLKNNNMSFFQTRYSKMSAFTKDELKILSKSLPHTKIKRILKLSGLLNNLIGSEVPALLAIACELFVRDLTDHAWSFTKLSKRRILQVQDIKLGLTKDLRIKNLLEKSELKNEFIFDDSSFKNYNNYKEENTINNISPIFKTVTQSFESENQDNFNCNSSFSAEN</sequence>
<dbReference type="InterPro" id="IPR003958">
    <property type="entry name" value="CBFA_NFYB_domain"/>
</dbReference>
<keyword evidence="5" id="KW-0539">Nucleus</keyword>
<evidence type="ECO:0000313" key="9">
    <source>
        <dbReference type="Proteomes" id="UP001311799"/>
    </source>
</evidence>
<comment type="subcellular location">
    <subcellularLocation>
        <location evidence="1">Nucleus</location>
    </subcellularLocation>
</comment>
<dbReference type="Proteomes" id="UP001311799">
    <property type="component" value="Unassembled WGS sequence"/>
</dbReference>